<dbReference type="OrthoDB" id="9807748at2"/>
<feature type="transmembrane region" description="Helical" evidence="10">
    <location>
        <begin position="14"/>
        <end position="32"/>
    </location>
</feature>
<evidence type="ECO:0000256" key="2">
    <source>
        <dbReference type="ARBA" id="ARBA00009772"/>
    </source>
</evidence>
<keyword evidence="4 10" id="KW-1003">Cell membrane</keyword>
<keyword evidence="11" id="KW-0969">Cilium</keyword>
<feature type="transmembrane region" description="Helical" evidence="10">
    <location>
        <begin position="44"/>
        <end position="66"/>
    </location>
</feature>
<evidence type="ECO:0000256" key="6">
    <source>
        <dbReference type="ARBA" id="ARBA00022989"/>
    </source>
</evidence>
<proteinExistence type="inferred from homology"/>
<dbReference type="Proteomes" id="UP000216411">
    <property type="component" value="Unassembled WGS sequence"/>
</dbReference>
<dbReference type="GO" id="GO:0009425">
    <property type="term" value="C:bacterial-type flagellum basal body"/>
    <property type="evidence" value="ECO:0007669"/>
    <property type="project" value="UniProtKB-SubCell"/>
</dbReference>
<dbReference type="NCBIfam" id="TIGR01400">
    <property type="entry name" value="fliR"/>
    <property type="match status" value="1"/>
</dbReference>
<comment type="caution">
    <text evidence="11">The sequence shown here is derived from an EMBL/GenBank/DDBJ whole genome shotgun (WGS) entry which is preliminary data.</text>
</comment>
<dbReference type="PANTHER" id="PTHR30065">
    <property type="entry name" value="FLAGELLAR BIOSYNTHETIC PROTEIN FLIR"/>
    <property type="match status" value="1"/>
</dbReference>
<evidence type="ECO:0000256" key="4">
    <source>
        <dbReference type="ARBA" id="ARBA00022475"/>
    </source>
</evidence>
<keyword evidence="6 10" id="KW-1133">Transmembrane helix</keyword>
<keyword evidence="12" id="KW-1185">Reference proteome</keyword>
<comment type="function">
    <text evidence="1 10">Role in flagellar biosynthesis.</text>
</comment>
<keyword evidence="11" id="KW-0282">Flagellum</keyword>
<evidence type="ECO:0000256" key="5">
    <source>
        <dbReference type="ARBA" id="ARBA00022692"/>
    </source>
</evidence>
<feature type="transmembrane region" description="Helical" evidence="10">
    <location>
        <begin position="222"/>
        <end position="244"/>
    </location>
</feature>
<comment type="similarity">
    <text evidence="2 10">Belongs to the FliR/MopE/SpaR family.</text>
</comment>
<dbReference type="PANTHER" id="PTHR30065:SF1">
    <property type="entry name" value="SURFACE PRESENTATION OF ANTIGENS PROTEIN SPAR"/>
    <property type="match status" value="1"/>
</dbReference>
<keyword evidence="7 10" id="KW-0472">Membrane</keyword>
<gene>
    <name evidence="11" type="primary">fliR</name>
    <name evidence="11" type="ORF">CG710_003370</name>
</gene>
<dbReference type="InterPro" id="IPR006303">
    <property type="entry name" value="FliR"/>
</dbReference>
<evidence type="ECO:0000256" key="7">
    <source>
        <dbReference type="ARBA" id="ARBA00023136"/>
    </source>
</evidence>
<evidence type="ECO:0000256" key="9">
    <source>
        <dbReference type="NCBIfam" id="TIGR01400"/>
    </source>
</evidence>
<evidence type="ECO:0000256" key="8">
    <source>
        <dbReference type="ARBA" id="ARBA00023143"/>
    </source>
</evidence>
<keyword evidence="5 10" id="KW-0812">Transmembrane</keyword>
<keyword evidence="8 10" id="KW-0975">Bacterial flagellum</keyword>
<dbReference type="RefSeq" id="WP_094379665.1">
    <property type="nucleotide sequence ID" value="NZ_NOKA02000003.1"/>
</dbReference>
<organism evidence="11 12">
    <name type="scientific">Lachnotalea glycerini</name>
    <dbReference type="NCBI Taxonomy" id="1763509"/>
    <lineage>
        <taxon>Bacteria</taxon>
        <taxon>Bacillati</taxon>
        <taxon>Bacillota</taxon>
        <taxon>Clostridia</taxon>
        <taxon>Lachnospirales</taxon>
        <taxon>Lachnospiraceae</taxon>
        <taxon>Lachnotalea</taxon>
    </lineage>
</organism>
<sequence>MVNMQFTQGNLEQLLLIFIRISAFIFIAPYYSVNNVPRRLRAGLAFFITLVLYPVLPKGALAYSTVIEYAVLVVKESIAGLLIGLSANICYSIIAFAGRIIDMDIGFAMVSVLDPVSKEQTSITGTFYNYLFMLIMVCSDMPHYLLRAIVDAYQLIPLGNVQFNMNSLYSSFLMYLGDYLIIGFRIVLPIFAVILVTNIILGVLAKVAPQMNMFVIGMQLKILMGLITIFITIGMFNNVSNYIFTEMKKMIVSMIQGMY</sequence>
<evidence type="ECO:0000313" key="12">
    <source>
        <dbReference type="Proteomes" id="UP000216411"/>
    </source>
</evidence>
<dbReference type="EMBL" id="NOKA02000003">
    <property type="protein sequence ID" value="RDY32482.1"/>
    <property type="molecule type" value="Genomic_DNA"/>
</dbReference>
<evidence type="ECO:0000256" key="10">
    <source>
        <dbReference type="RuleBase" id="RU362071"/>
    </source>
</evidence>
<feature type="transmembrane region" description="Helical" evidence="10">
    <location>
        <begin position="179"/>
        <end position="201"/>
    </location>
</feature>
<evidence type="ECO:0000313" key="11">
    <source>
        <dbReference type="EMBL" id="RDY32482.1"/>
    </source>
</evidence>
<protein>
    <recommendedName>
        <fullName evidence="3 9">Flagellar biosynthetic protein FliR</fullName>
    </recommendedName>
</protein>
<dbReference type="PRINTS" id="PR00953">
    <property type="entry name" value="TYPE3IMRPROT"/>
</dbReference>
<dbReference type="InterPro" id="IPR002010">
    <property type="entry name" value="T3SS_IM_R"/>
</dbReference>
<dbReference type="GO" id="GO:0005886">
    <property type="term" value="C:plasma membrane"/>
    <property type="evidence" value="ECO:0007669"/>
    <property type="project" value="UniProtKB-SubCell"/>
</dbReference>
<dbReference type="Pfam" id="PF01311">
    <property type="entry name" value="Bac_export_1"/>
    <property type="match status" value="1"/>
</dbReference>
<dbReference type="GO" id="GO:0006605">
    <property type="term" value="P:protein targeting"/>
    <property type="evidence" value="ECO:0007669"/>
    <property type="project" value="UniProtKB-UniRule"/>
</dbReference>
<dbReference type="AlphaFoldDB" id="A0A371JIB7"/>
<evidence type="ECO:0000256" key="1">
    <source>
        <dbReference type="ARBA" id="ARBA00002578"/>
    </source>
</evidence>
<dbReference type="GO" id="GO:0044780">
    <property type="term" value="P:bacterial-type flagellum assembly"/>
    <property type="evidence" value="ECO:0007669"/>
    <property type="project" value="UniProtKB-UniRule"/>
</dbReference>
<accession>A0A371JIB7</accession>
<evidence type="ECO:0000256" key="3">
    <source>
        <dbReference type="ARBA" id="ARBA00021717"/>
    </source>
</evidence>
<name>A0A371JIB7_9FIRM</name>
<comment type="subcellular location">
    <subcellularLocation>
        <location evidence="10">Cell membrane</location>
        <topology evidence="10">Multi-pass membrane protein</topology>
    </subcellularLocation>
    <subcellularLocation>
        <location evidence="10">Bacterial flagellum basal body</location>
    </subcellularLocation>
</comment>
<feature type="transmembrane region" description="Helical" evidence="10">
    <location>
        <begin position="78"/>
        <end position="101"/>
    </location>
</feature>
<keyword evidence="11" id="KW-0966">Cell projection</keyword>
<reference evidence="11 12" key="1">
    <citation type="journal article" date="2017" name="Genome Announc.">
        <title>Draft Genome Sequence of a Sporulating and Motile Strain of Lachnotalea glycerini Isolated from Water in Quebec City, Canada.</title>
        <authorList>
            <person name="Maheux A.F."/>
            <person name="Boudreau D.K."/>
            <person name="Berube E."/>
            <person name="Boissinot M."/>
            <person name="Raymond F."/>
            <person name="Brodeur S."/>
            <person name="Corbeil J."/>
            <person name="Isabel S."/>
            <person name="Omar R.F."/>
            <person name="Bergeron M.G."/>
        </authorList>
    </citation>
    <scope>NUCLEOTIDE SEQUENCE [LARGE SCALE GENOMIC DNA]</scope>
    <source>
        <strain evidence="11 12">CCRI-19302</strain>
    </source>
</reference>